<feature type="transmembrane region" description="Helical" evidence="1">
    <location>
        <begin position="12"/>
        <end position="34"/>
    </location>
</feature>
<evidence type="ECO:0000313" key="3">
    <source>
        <dbReference type="Proteomes" id="UP000199580"/>
    </source>
</evidence>
<evidence type="ECO:0008006" key="4">
    <source>
        <dbReference type="Google" id="ProtNLM"/>
    </source>
</evidence>
<keyword evidence="1" id="KW-1133">Transmembrane helix</keyword>
<evidence type="ECO:0000256" key="1">
    <source>
        <dbReference type="SAM" id="Phobius"/>
    </source>
</evidence>
<organism evidence="2 3">
    <name type="scientific">Flavobacterium noncentrifugens</name>
    <dbReference type="NCBI Taxonomy" id="1128970"/>
    <lineage>
        <taxon>Bacteria</taxon>
        <taxon>Pseudomonadati</taxon>
        <taxon>Bacteroidota</taxon>
        <taxon>Flavobacteriia</taxon>
        <taxon>Flavobacteriales</taxon>
        <taxon>Flavobacteriaceae</taxon>
        <taxon>Flavobacterium</taxon>
    </lineage>
</organism>
<proteinExistence type="predicted"/>
<protein>
    <recommendedName>
        <fullName evidence="4">Gliding motility-associated C-terminal domain-containing protein</fullName>
    </recommendedName>
</protein>
<accession>A0A1G9D4C1</accession>
<reference evidence="2 3" key="1">
    <citation type="submission" date="2016-10" db="EMBL/GenBank/DDBJ databases">
        <authorList>
            <person name="de Groot N.N."/>
        </authorList>
    </citation>
    <scope>NUCLEOTIDE SEQUENCE [LARGE SCALE GENOMIC DNA]</scope>
    <source>
        <strain evidence="2 3">CGMCC 1.10076</strain>
    </source>
</reference>
<keyword evidence="1" id="KW-0812">Transmembrane</keyword>
<name>A0A1G9D4C1_9FLAO</name>
<keyword evidence="1" id="KW-0472">Membrane</keyword>
<feature type="non-terminal residue" evidence="2">
    <location>
        <position position="1381"/>
    </location>
</feature>
<gene>
    <name evidence="2" type="ORF">SAMN04487935_3717</name>
</gene>
<keyword evidence="3" id="KW-1185">Reference proteome</keyword>
<evidence type="ECO:0000313" key="2">
    <source>
        <dbReference type="EMBL" id="SDK58741.1"/>
    </source>
</evidence>
<sequence length="1381" mass="142149">MKKNYFSQPAFSYLIAVAAMLIGNIFTITAQVAVPFVQRTSQYTPTTKIYNIKGDFTMVGNTNLTLVNYSNTTDNNNVMMRYVDVDGNAAIGMGGSPTFNSSAATLSFSAENGAIPSCSNILFAGLYWTGRTDFIGNSPSTFPVTKTINGTTYTKEFDKHKILLKGPNSSIYTEFSANTEDIFYPATNTFDYIYSGFTEVTDYVRTNGIGEYIAADIATKEGDGHGTGYSGGWGMIVVYENSKMNHRDVTIFDGHAYVVKTNTTGYDLPVSGFNTVQTGPVGVKMGIMASEGDVNLTGDYFKIRKNSDGNYVNLNHSQNTATNFFNSSISTGGNPRNPNLQNNTGIDISMFNVPNANNAVFGNNQTQTNFRYGTAGDTYAIFAIAMAVDAYVPDIEGELSSVSINGNPPGSGTLTALPGQTLEYKIELRNKGTEAVNNTKLVVPIPFNATYVPNSATRNIYFDPLPSPNSLTFEPTLGANGALVWDFGTLPLPANASTLLADLRFKFKVTEDCNLLRNSSCNSVVSVNGSLSGVGAVTGIPLTNRSLIQGYTTSGLCQGNEIPAPFRINIDAADFIQQNCAGNSPVTAFTFCNTDVTIPITAVSNAFPPGSLFYNQYPVTGSTIQYTINRPFPATPGISTYYAVPPGAGSSCFFEFTINVKTITSVPSTTDVVYCVGQTASPLTAVATNPAYTLFYYSSPTSSAQLSITPSTQVAGVTTYYVAEGESSSCIGPKKEIRVTVNAGLTAPIAAEPIQPTCTSATGSVVLSGLPTGNYTITQSGSSNNTFTGSTPTFTVVDLATGTYTFTVASAECTSPASALVTINAAPVLPTAPIAAAPIQPTCTIAIGSVVLSGLPTGSWTITQSGSSNNTYTGSISTFTVVDLAAGTYTFTVASGECTSPASASVTINTAPVVPTAPIAAEPIQPTCTSATGSVVLSGLPTGTYTITQSGSSNNTYTGSTPTFTVVDLAVGTYTFTVASGECTSPASASVTINAAPVLPTAPIVAEPIQPTCTSATGSVVLSGLPTGNYTITQSGSSNNTYTGSTPTFTVVDLAAGIYTFTVASGDCTSPASTSVTINTAPVLPTTPIAAAPIQPTCTIATGSVVLSGLPTGNYTITQSGSSNNTYTGSTSTFTVVDLVVGTYTFTVASAECTSAASALVTINTAPVVPTAPIVAEPIQPTCTSATGSIVLSGLPTGNYTITQSGSSNNTYTGSTPTFTVVDLAAGTYTFTVASGECTSPASASVTINAAPVLPTAPIVAEPTQPTCTSATGSVVLSGLPTGNYTITQSGSLNNTYTGATPTFTIVDLAAGTYTFTVASAECTSPASASVTINTAPVLPTAPIAAEPTQPTCTSATGSVVLSGLPTGNYTITQSGSSNNT</sequence>
<dbReference type="InterPro" id="IPR047589">
    <property type="entry name" value="DUF11_rpt"/>
</dbReference>
<dbReference type="NCBIfam" id="TIGR01451">
    <property type="entry name" value="B_ant_repeat"/>
    <property type="match status" value="1"/>
</dbReference>
<dbReference type="RefSeq" id="WP_091399193.1">
    <property type="nucleotide sequence ID" value="NZ_FNEZ01000008.1"/>
</dbReference>
<dbReference type="Proteomes" id="UP000199580">
    <property type="component" value="Unassembled WGS sequence"/>
</dbReference>
<dbReference type="STRING" id="1128970.SAMN04487935_3717"/>
<dbReference type="EMBL" id="FNEZ01000008">
    <property type="protein sequence ID" value="SDK58741.1"/>
    <property type="molecule type" value="Genomic_DNA"/>
</dbReference>